<dbReference type="Proteomes" id="UP000295468">
    <property type="component" value="Unassembled WGS sequence"/>
</dbReference>
<name>A0A4R6TNI3_9FLAO</name>
<dbReference type="AlphaFoldDB" id="A0A4R6TNI3"/>
<evidence type="ECO:0000313" key="2">
    <source>
        <dbReference type="EMBL" id="TDQ32670.1"/>
    </source>
</evidence>
<dbReference type="OrthoDB" id="2867208at2"/>
<proteinExistence type="predicted"/>
<accession>A0A4R6TNI3</accession>
<dbReference type="InterPro" id="IPR040832">
    <property type="entry name" value="TTHB210-like_dom"/>
</dbReference>
<dbReference type="RefSeq" id="WP_133642712.1">
    <property type="nucleotide sequence ID" value="NZ_SNYI01000001.1"/>
</dbReference>
<dbReference type="Pfam" id="PF18197">
    <property type="entry name" value="TTHB210-like"/>
    <property type="match status" value="1"/>
</dbReference>
<evidence type="ECO:0000259" key="1">
    <source>
        <dbReference type="Pfam" id="PF18197"/>
    </source>
</evidence>
<gene>
    <name evidence="2" type="ORF">CLV82_0503</name>
</gene>
<feature type="domain" description="TTHB210-like" evidence="1">
    <location>
        <begin position="60"/>
        <end position="107"/>
    </location>
</feature>
<evidence type="ECO:0000313" key="3">
    <source>
        <dbReference type="Proteomes" id="UP000295468"/>
    </source>
</evidence>
<protein>
    <recommendedName>
        <fullName evidence="1">TTHB210-like domain-containing protein</fullName>
    </recommendedName>
</protein>
<dbReference type="EMBL" id="SNYI01000001">
    <property type="protein sequence ID" value="TDQ32670.1"/>
    <property type="molecule type" value="Genomic_DNA"/>
</dbReference>
<dbReference type="CDD" id="cd11669">
    <property type="entry name" value="TTHB210-like"/>
    <property type="match status" value="1"/>
</dbReference>
<organism evidence="2 3">
    <name type="scientific">Zeaxanthinibacter enoshimensis</name>
    <dbReference type="NCBI Taxonomy" id="392009"/>
    <lineage>
        <taxon>Bacteria</taxon>
        <taxon>Pseudomonadati</taxon>
        <taxon>Bacteroidota</taxon>
        <taxon>Flavobacteriia</taxon>
        <taxon>Flavobacteriales</taxon>
        <taxon>Flavobacteriaceae</taxon>
        <taxon>Zeaxanthinibacter</taxon>
    </lineage>
</organism>
<reference evidence="2 3" key="1">
    <citation type="submission" date="2019-03" db="EMBL/GenBank/DDBJ databases">
        <title>Genomic Encyclopedia of Archaeal and Bacterial Type Strains, Phase II (KMG-II): from individual species to whole genera.</title>
        <authorList>
            <person name="Goeker M."/>
        </authorList>
    </citation>
    <scope>NUCLEOTIDE SEQUENCE [LARGE SCALE GENOMIC DNA]</scope>
    <source>
        <strain evidence="2 3">DSM 18435</strain>
    </source>
</reference>
<dbReference type="InterPro" id="IPR033786">
    <property type="entry name" value="TTHB210-like"/>
</dbReference>
<comment type="caution">
    <text evidence="2">The sequence shown here is derived from an EMBL/GenBank/DDBJ whole genome shotgun (WGS) entry which is preliminary data.</text>
</comment>
<keyword evidence="3" id="KW-1185">Reference proteome</keyword>
<sequence length="259" mass="28936">MRTTHYIGLAFCLLALQGCEYYGHGSGEDAGDHHKTSYTGEQIAIGDGHAWTIVKTDIWGNPKAIGIQFTEEALENLPTGHAHGHETVLELPVDKPVAPYDHVTLDWNEMGHEPPGVYDLPHFDIHFYMIGMTERDAIGPTDDEQFNKPMPDGFLPPMYLETPGGVPSMGAHMIDLLSPEIAGTGIFTYTFIYGKYDGMMNFLEPMVTRDFLLSKTRVASEIRRPDAYQTPGHYPDELTICFDEDSGVYTILMEGLEEF</sequence>
<dbReference type="PROSITE" id="PS51257">
    <property type="entry name" value="PROKAR_LIPOPROTEIN"/>
    <property type="match status" value="1"/>
</dbReference>